<feature type="domain" description="Gfo/Idh/MocA-like oxidoreductase N-terminal" evidence="2">
    <location>
        <begin position="6"/>
        <end position="124"/>
    </location>
</feature>
<dbReference type="GO" id="GO:0000166">
    <property type="term" value="F:nucleotide binding"/>
    <property type="evidence" value="ECO:0007669"/>
    <property type="project" value="InterPro"/>
</dbReference>
<gene>
    <name evidence="4" type="ORF">FNB79_10235</name>
</gene>
<evidence type="ECO:0000256" key="1">
    <source>
        <dbReference type="ARBA" id="ARBA00023002"/>
    </source>
</evidence>
<dbReference type="EMBL" id="CP041637">
    <property type="protein sequence ID" value="QDO95708.1"/>
    <property type="molecule type" value="Genomic_DNA"/>
</dbReference>
<name>A0A516GW02_9FLAO</name>
<dbReference type="InterPro" id="IPR000683">
    <property type="entry name" value="Gfo/Idh/MocA-like_OxRdtase_N"/>
</dbReference>
<dbReference type="KEGG" id="fop:FNB79_10235"/>
<dbReference type="PANTHER" id="PTHR43818:SF11">
    <property type="entry name" value="BCDNA.GH03377"/>
    <property type="match status" value="1"/>
</dbReference>
<keyword evidence="5" id="KW-1185">Reference proteome</keyword>
<sequence>MNKIVWGIIGCGDVAEVKSGPAFSLVKQSELKAVMRRDLAKAEDFAKRHQVKYWYNDASSILEDPEINAVYIATPPAFHLQYTLDAIKAGKHVYLEKPMALNALEAQKIIEALKTSNTKLSVAHYRRYLPAFLKVQDLLQAHIIGEVLFADIQILQSKNSEIIANSDTPWRFNPEISGGGLFHDVAPHQLDLMYMYFGDYKAATGFSINRSQNSSDDIVNGIINFNNGIQCRGMWSFNGAKADEKDDCVIYGTTGRIEFSFYGKQVTYYKNGTAKSFLFKTPKHIQQPMISAVVDYFLDQGENPCPAEDALQVTKIMDAFTNYH</sequence>
<accession>A0A516GW02</accession>
<evidence type="ECO:0000259" key="2">
    <source>
        <dbReference type="Pfam" id="PF01408"/>
    </source>
</evidence>
<reference evidence="4 5" key="1">
    <citation type="submission" date="2019-07" db="EMBL/GenBank/DDBJ databases">
        <title>Genome sequencing for Formosa sp. PS13.</title>
        <authorList>
            <person name="Park S.-J."/>
        </authorList>
    </citation>
    <scope>NUCLEOTIDE SEQUENCE [LARGE SCALE GENOMIC DNA]</scope>
    <source>
        <strain evidence="4 5">PS13</strain>
    </source>
</reference>
<dbReference type="OrthoDB" id="9795543at2"/>
<dbReference type="Pfam" id="PF22725">
    <property type="entry name" value="GFO_IDH_MocA_C3"/>
    <property type="match status" value="1"/>
</dbReference>
<organism evidence="4 5">
    <name type="scientific">Formosa sediminum</name>
    <dbReference type="NCBI Taxonomy" id="2594004"/>
    <lineage>
        <taxon>Bacteria</taxon>
        <taxon>Pseudomonadati</taxon>
        <taxon>Bacteroidota</taxon>
        <taxon>Flavobacteriia</taxon>
        <taxon>Flavobacteriales</taxon>
        <taxon>Flavobacteriaceae</taxon>
        <taxon>Formosa</taxon>
    </lineage>
</organism>
<dbReference type="Gene3D" id="3.40.50.720">
    <property type="entry name" value="NAD(P)-binding Rossmann-like Domain"/>
    <property type="match status" value="1"/>
</dbReference>
<dbReference type="Gene3D" id="3.30.360.10">
    <property type="entry name" value="Dihydrodipicolinate Reductase, domain 2"/>
    <property type="match status" value="1"/>
</dbReference>
<dbReference type="PANTHER" id="PTHR43818">
    <property type="entry name" value="BCDNA.GH03377"/>
    <property type="match status" value="1"/>
</dbReference>
<dbReference type="Pfam" id="PF01408">
    <property type="entry name" value="GFO_IDH_MocA"/>
    <property type="match status" value="1"/>
</dbReference>
<evidence type="ECO:0000313" key="4">
    <source>
        <dbReference type="EMBL" id="QDO95708.1"/>
    </source>
</evidence>
<dbReference type="Proteomes" id="UP000319209">
    <property type="component" value="Chromosome"/>
</dbReference>
<dbReference type="InterPro" id="IPR036291">
    <property type="entry name" value="NAD(P)-bd_dom_sf"/>
</dbReference>
<dbReference type="GO" id="GO:0016491">
    <property type="term" value="F:oxidoreductase activity"/>
    <property type="evidence" value="ECO:0007669"/>
    <property type="project" value="UniProtKB-KW"/>
</dbReference>
<evidence type="ECO:0000259" key="3">
    <source>
        <dbReference type="Pfam" id="PF22725"/>
    </source>
</evidence>
<proteinExistence type="predicted"/>
<dbReference type="AlphaFoldDB" id="A0A516GW02"/>
<dbReference type="SUPFAM" id="SSF51735">
    <property type="entry name" value="NAD(P)-binding Rossmann-fold domains"/>
    <property type="match status" value="1"/>
</dbReference>
<keyword evidence="1" id="KW-0560">Oxidoreductase</keyword>
<dbReference type="InterPro" id="IPR050463">
    <property type="entry name" value="Gfo/Idh/MocA_oxidrdct_glycsds"/>
</dbReference>
<dbReference type="InterPro" id="IPR055170">
    <property type="entry name" value="GFO_IDH_MocA-like_dom"/>
</dbReference>
<dbReference type="SUPFAM" id="SSF55347">
    <property type="entry name" value="Glyceraldehyde-3-phosphate dehydrogenase-like, C-terminal domain"/>
    <property type="match status" value="1"/>
</dbReference>
<protein>
    <submittedName>
        <fullName evidence="4">Gfo/Idh/MocA family oxidoreductase</fullName>
    </submittedName>
</protein>
<evidence type="ECO:0000313" key="5">
    <source>
        <dbReference type="Proteomes" id="UP000319209"/>
    </source>
</evidence>
<feature type="domain" description="GFO/IDH/MocA-like oxidoreductase" evidence="3">
    <location>
        <begin position="132"/>
        <end position="258"/>
    </location>
</feature>